<organism evidence="1 2">
    <name type="scientific">Candidatus Onthovivens merdipullorum</name>
    <dbReference type="NCBI Taxonomy" id="2840889"/>
    <lineage>
        <taxon>Bacteria</taxon>
        <taxon>Bacillati</taxon>
        <taxon>Bacillota</taxon>
        <taxon>Bacilli</taxon>
        <taxon>Bacillales</taxon>
        <taxon>Candidatus Onthovivens</taxon>
    </lineage>
</organism>
<proteinExistence type="predicted"/>
<evidence type="ECO:0000313" key="1">
    <source>
        <dbReference type="EMBL" id="MBO8427501.1"/>
    </source>
</evidence>
<reference evidence="1" key="2">
    <citation type="journal article" date="2021" name="PeerJ">
        <title>Extensive microbial diversity within the chicken gut microbiome revealed by metagenomics and culture.</title>
        <authorList>
            <person name="Gilroy R."/>
            <person name="Ravi A."/>
            <person name="Getino M."/>
            <person name="Pursley I."/>
            <person name="Horton D.L."/>
            <person name="Alikhan N.F."/>
            <person name="Baker D."/>
            <person name="Gharbi K."/>
            <person name="Hall N."/>
            <person name="Watson M."/>
            <person name="Adriaenssens E.M."/>
            <person name="Foster-Nyarko E."/>
            <person name="Jarju S."/>
            <person name="Secka A."/>
            <person name="Antonio M."/>
            <person name="Oren A."/>
            <person name="Chaudhuri R.R."/>
            <person name="La Ragione R."/>
            <person name="Hildebrand F."/>
            <person name="Pallen M.J."/>
        </authorList>
    </citation>
    <scope>NUCLEOTIDE SEQUENCE</scope>
    <source>
        <strain evidence="1">11159</strain>
    </source>
</reference>
<reference evidence="1" key="1">
    <citation type="submission" date="2020-10" db="EMBL/GenBank/DDBJ databases">
        <authorList>
            <person name="Gilroy R."/>
        </authorList>
    </citation>
    <scope>NUCLEOTIDE SEQUENCE</scope>
    <source>
        <strain evidence="1">11159</strain>
    </source>
</reference>
<name>A0A9D9DJA6_9BACL</name>
<dbReference type="AlphaFoldDB" id="A0A9D9DJA6"/>
<sequence length="354" mass="41835">MIKNEQIIKYTPSEDDIKNLNEIRDFLNEINVPYIESNIIYGMFTIKDIKGNDIELRYINSFYHRMDNSKRFGEKCKGIKHTYFIDISHENIKNNIRTIWIFDFEMNQHNEIINENGEKIDFRRQWEVIKNTIRTATGHIHYRFYARDCEIREVDNSELRPFLETNCFYGYRSANKNIGLYLKKDKNGFKKGTLLMIYTFGYNFYGNKKRQDNPFIEIIRVSTKLGCQVIGGASKCLTYFFENYPTLHVGERDITVNELKFYVDASHNDGRAMESLNFSFAEWKGEGFMNMWIEDYCSEDGKLKGKKGEIFHRKPMFHKRIMELIGEGKIVSIANAGTIVYTTTKEQFLKFNGK</sequence>
<evidence type="ECO:0000313" key="2">
    <source>
        <dbReference type="Proteomes" id="UP000823613"/>
    </source>
</evidence>
<accession>A0A9D9DJA6</accession>
<dbReference type="Proteomes" id="UP000823613">
    <property type="component" value="Unassembled WGS sequence"/>
</dbReference>
<protein>
    <submittedName>
        <fullName evidence="1">Uncharacterized protein</fullName>
    </submittedName>
</protein>
<comment type="caution">
    <text evidence="1">The sequence shown here is derived from an EMBL/GenBank/DDBJ whole genome shotgun (WGS) entry which is preliminary data.</text>
</comment>
<dbReference type="EMBL" id="JADIMY010000063">
    <property type="protein sequence ID" value="MBO8427501.1"/>
    <property type="molecule type" value="Genomic_DNA"/>
</dbReference>
<gene>
    <name evidence="1" type="ORF">IAC58_02980</name>
</gene>